<dbReference type="PANTHER" id="PTHR43792">
    <property type="entry name" value="GNAT FAMILY, PUTATIVE (AFU_ORTHOLOGUE AFUA_3G00765)-RELATED-RELATED"/>
    <property type="match status" value="1"/>
</dbReference>
<dbReference type="InterPro" id="IPR016181">
    <property type="entry name" value="Acyl_CoA_acyltransferase"/>
</dbReference>
<evidence type="ECO:0000313" key="3">
    <source>
        <dbReference type="Proteomes" id="UP001519887"/>
    </source>
</evidence>
<proteinExistence type="predicted"/>
<sequence>MLETRRLIIREFKPEDLEDIHVYASNPLVVKHIIWGPNSKEDTQSYLNTVIEMQEQMPRLDFEAAAVLKETRQLIGGCGFHLSSPSQGEIGYCFNPLFWGNGFATEAADALLGFGFRELGLHRIFATCRPDNMGSAKVMQKIGMTYEGHIREHMRESVK</sequence>
<dbReference type="PROSITE" id="PS51186">
    <property type="entry name" value="GNAT"/>
    <property type="match status" value="1"/>
</dbReference>
<reference evidence="2 3" key="1">
    <citation type="submission" date="2021-07" db="EMBL/GenBank/DDBJ databases">
        <title>Paenibacillus radiodurans sp. nov., isolated from the southeastern edge of Tengger Desert.</title>
        <authorList>
            <person name="Zhang G."/>
        </authorList>
    </citation>
    <scope>NUCLEOTIDE SEQUENCE [LARGE SCALE GENOMIC DNA]</scope>
    <source>
        <strain evidence="2 3">CCM 7311</strain>
    </source>
</reference>
<feature type="domain" description="N-acetyltransferase" evidence="1">
    <location>
        <begin position="7"/>
        <end position="159"/>
    </location>
</feature>
<evidence type="ECO:0000313" key="2">
    <source>
        <dbReference type="EMBL" id="MBW7453788.1"/>
    </source>
</evidence>
<keyword evidence="3" id="KW-1185">Reference proteome</keyword>
<dbReference type="SUPFAM" id="SSF55729">
    <property type="entry name" value="Acyl-CoA N-acyltransferases (Nat)"/>
    <property type="match status" value="1"/>
</dbReference>
<dbReference type="Proteomes" id="UP001519887">
    <property type="component" value="Unassembled WGS sequence"/>
</dbReference>
<accession>A0ABS7BYR2</accession>
<name>A0ABS7BYR2_9BACL</name>
<organism evidence="2 3">
    <name type="scientific">Paenibacillus sepulcri</name>
    <dbReference type="NCBI Taxonomy" id="359917"/>
    <lineage>
        <taxon>Bacteria</taxon>
        <taxon>Bacillati</taxon>
        <taxon>Bacillota</taxon>
        <taxon>Bacilli</taxon>
        <taxon>Bacillales</taxon>
        <taxon>Paenibacillaceae</taxon>
        <taxon>Paenibacillus</taxon>
    </lineage>
</organism>
<dbReference type="EMBL" id="JAHZIK010000115">
    <property type="protein sequence ID" value="MBW7453788.1"/>
    <property type="molecule type" value="Genomic_DNA"/>
</dbReference>
<dbReference type="Gene3D" id="3.40.630.30">
    <property type="match status" value="1"/>
</dbReference>
<evidence type="ECO:0000259" key="1">
    <source>
        <dbReference type="PROSITE" id="PS51186"/>
    </source>
</evidence>
<dbReference type="Pfam" id="PF13302">
    <property type="entry name" value="Acetyltransf_3"/>
    <property type="match status" value="1"/>
</dbReference>
<protein>
    <submittedName>
        <fullName evidence="2">GNAT family N-acetyltransferase</fullName>
    </submittedName>
</protein>
<gene>
    <name evidence="2" type="ORF">K0U00_07025</name>
</gene>
<comment type="caution">
    <text evidence="2">The sequence shown here is derived from an EMBL/GenBank/DDBJ whole genome shotgun (WGS) entry which is preliminary data.</text>
</comment>
<dbReference type="InterPro" id="IPR000182">
    <property type="entry name" value="GNAT_dom"/>
</dbReference>
<dbReference type="PANTHER" id="PTHR43792:SF1">
    <property type="entry name" value="N-ACETYLTRANSFERASE DOMAIN-CONTAINING PROTEIN"/>
    <property type="match status" value="1"/>
</dbReference>
<dbReference type="InterPro" id="IPR051531">
    <property type="entry name" value="N-acetyltransferase"/>
</dbReference>